<evidence type="ECO:0000313" key="1">
    <source>
        <dbReference type="EMBL" id="KAF7288774.1"/>
    </source>
</evidence>
<organism evidence="1 2">
    <name type="scientific">Mycena indigotica</name>
    <dbReference type="NCBI Taxonomy" id="2126181"/>
    <lineage>
        <taxon>Eukaryota</taxon>
        <taxon>Fungi</taxon>
        <taxon>Dikarya</taxon>
        <taxon>Basidiomycota</taxon>
        <taxon>Agaricomycotina</taxon>
        <taxon>Agaricomycetes</taxon>
        <taxon>Agaricomycetidae</taxon>
        <taxon>Agaricales</taxon>
        <taxon>Marasmiineae</taxon>
        <taxon>Mycenaceae</taxon>
        <taxon>Mycena</taxon>
    </lineage>
</organism>
<reference evidence="1" key="1">
    <citation type="submission" date="2020-05" db="EMBL/GenBank/DDBJ databases">
        <title>Mycena genomes resolve the evolution of fungal bioluminescence.</title>
        <authorList>
            <person name="Tsai I.J."/>
        </authorList>
    </citation>
    <scope>NUCLEOTIDE SEQUENCE</scope>
    <source>
        <strain evidence="1">171206Taipei</strain>
    </source>
</reference>
<sequence>MSHAHFLFPDLGDPAGLKLVKPSNEHAGYLPFSTKHSNCSPDVCKRSNLCSCATLQRLKGTYAGNDDRKSLGWFSKEQPREEQVWIQMRMQSLSSLIVGANGLPSRLVCRSLSQSPYRDILILLPEKARISVLGKKGGSYRQYGPPRHRWSIHPSIVLRLRNNMQNLRWRL</sequence>
<accession>A0A8H6VUJ9</accession>
<dbReference type="Proteomes" id="UP000636479">
    <property type="component" value="Unassembled WGS sequence"/>
</dbReference>
<evidence type="ECO:0000313" key="2">
    <source>
        <dbReference type="Proteomes" id="UP000636479"/>
    </source>
</evidence>
<dbReference type="AlphaFoldDB" id="A0A8H6VUJ9"/>
<name>A0A8H6VUJ9_9AGAR</name>
<proteinExistence type="predicted"/>
<protein>
    <submittedName>
        <fullName evidence="1">Uncharacterized protein</fullName>
    </submittedName>
</protein>
<comment type="caution">
    <text evidence="1">The sequence shown here is derived from an EMBL/GenBank/DDBJ whole genome shotgun (WGS) entry which is preliminary data.</text>
</comment>
<dbReference type="RefSeq" id="XP_037212996.1">
    <property type="nucleotide sequence ID" value="XM_037370615.1"/>
</dbReference>
<dbReference type="GeneID" id="59353131"/>
<keyword evidence="2" id="KW-1185">Reference proteome</keyword>
<dbReference type="EMBL" id="JACAZF010000019">
    <property type="protein sequence ID" value="KAF7288774.1"/>
    <property type="molecule type" value="Genomic_DNA"/>
</dbReference>
<gene>
    <name evidence="1" type="ORF">MIND_01423000</name>
</gene>